<evidence type="ECO:0000259" key="3">
    <source>
        <dbReference type="Pfam" id="PF22936"/>
    </source>
</evidence>
<gene>
    <name evidence="4" type="ORF">NCGR_LOCUS3918</name>
</gene>
<dbReference type="Pfam" id="PF22936">
    <property type="entry name" value="Pol_BBD"/>
    <property type="match status" value="1"/>
</dbReference>
<dbReference type="PANTHER" id="PTHR47592">
    <property type="entry name" value="PBF68 PROTEIN"/>
    <property type="match status" value="1"/>
</dbReference>
<keyword evidence="1" id="KW-0732">Signal</keyword>
<dbReference type="PANTHER" id="PTHR47592:SF27">
    <property type="entry name" value="OS08G0421700 PROTEIN"/>
    <property type="match status" value="1"/>
</dbReference>
<dbReference type="InterPro" id="IPR054722">
    <property type="entry name" value="PolX-like_BBD"/>
</dbReference>
<dbReference type="InterPro" id="IPR025724">
    <property type="entry name" value="GAG-pre-integrase_dom"/>
</dbReference>
<comment type="caution">
    <text evidence="4">The sequence shown here is derived from an EMBL/GenBank/DDBJ whole genome shotgun (WGS) entry which is preliminary data.</text>
</comment>
<feature type="chain" id="PRO_5032568643" evidence="1">
    <location>
        <begin position="32"/>
        <end position="496"/>
    </location>
</feature>
<sequence>MVMVRPLLSPLFLMVLIQETFLLCFAGCVASRDEWILDSACSFHICSNRDWFSSYDSMQSGDVMRMGDNNPREIVGIGSVQIKMHDGMIRTLKDVRHIPGMARNLISLRTLDAEGYRHSGSAGVCKVSKGSLIHMIGDINSTKLYVLRGSTLHGSVTVAAVSNDEPSKTNLWHMRLGHMSELGMAELIKRDLLDGCTVGKMKFREHCVFGKHKRVKFNASIHTTKGTLDYVHDLWGPSRKPSYGGACYMLTKNKDDTFVAFKEWKVMIERLIEKKHSPPVLQPQNQSIADRRTKRNCGPRPCLIEDCDIVHYAFSCAEQVENIHEPATYTEAVVSGDREKWIFAIQEDMQSLEKNGIWDVVRLPKQKKVVRCKWIFKRKEDLSPTLQYASTDEDFEYMSRVPYSSVVGSLMYVMVCSRPDLSYAMSFVSRYMANPGKEYWKVVQWIFRYLRGTTNACLKFGKTDKGLTGYMNSDFVADLIRRDLSQIMCSLLVVVL</sequence>
<dbReference type="Proteomes" id="UP000604825">
    <property type="component" value="Unassembled WGS sequence"/>
</dbReference>
<reference evidence="4" key="1">
    <citation type="submission" date="2020-10" db="EMBL/GenBank/DDBJ databases">
        <authorList>
            <person name="Han B."/>
            <person name="Lu T."/>
            <person name="Zhao Q."/>
            <person name="Huang X."/>
            <person name="Zhao Y."/>
        </authorList>
    </citation>
    <scope>NUCLEOTIDE SEQUENCE</scope>
</reference>
<feature type="signal peptide" evidence="1">
    <location>
        <begin position="1"/>
        <end position="31"/>
    </location>
</feature>
<protein>
    <submittedName>
        <fullName evidence="4">Uncharacterized protein</fullName>
    </submittedName>
</protein>
<evidence type="ECO:0000313" key="4">
    <source>
        <dbReference type="EMBL" id="CAD6206180.1"/>
    </source>
</evidence>
<dbReference type="Pfam" id="PF13976">
    <property type="entry name" value="gag_pre-integrs"/>
    <property type="match status" value="1"/>
</dbReference>
<feature type="domain" description="Retrovirus-related Pol polyprotein from transposon TNT 1-94-like beta-barrel" evidence="3">
    <location>
        <begin position="35"/>
        <end position="116"/>
    </location>
</feature>
<accession>A0A811MFW1</accession>
<dbReference type="EMBL" id="CAJGYO010000001">
    <property type="protein sequence ID" value="CAD6206180.1"/>
    <property type="molecule type" value="Genomic_DNA"/>
</dbReference>
<dbReference type="OrthoDB" id="674974at2759"/>
<keyword evidence="5" id="KW-1185">Reference proteome</keyword>
<evidence type="ECO:0000256" key="1">
    <source>
        <dbReference type="SAM" id="SignalP"/>
    </source>
</evidence>
<evidence type="ECO:0000259" key="2">
    <source>
        <dbReference type="Pfam" id="PF13976"/>
    </source>
</evidence>
<proteinExistence type="predicted"/>
<name>A0A811MFW1_9POAL</name>
<evidence type="ECO:0000313" key="5">
    <source>
        <dbReference type="Proteomes" id="UP000604825"/>
    </source>
</evidence>
<dbReference type="AlphaFoldDB" id="A0A811MFW1"/>
<organism evidence="4 5">
    <name type="scientific">Miscanthus lutarioriparius</name>
    <dbReference type="NCBI Taxonomy" id="422564"/>
    <lineage>
        <taxon>Eukaryota</taxon>
        <taxon>Viridiplantae</taxon>
        <taxon>Streptophyta</taxon>
        <taxon>Embryophyta</taxon>
        <taxon>Tracheophyta</taxon>
        <taxon>Spermatophyta</taxon>
        <taxon>Magnoliopsida</taxon>
        <taxon>Liliopsida</taxon>
        <taxon>Poales</taxon>
        <taxon>Poaceae</taxon>
        <taxon>PACMAD clade</taxon>
        <taxon>Panicoideae</taxon>
        <taxon>Andropogonodae</taxon>
        <taxon>Andropogoneae</taxon>
        <taxon>Saccharinae</taxon>
        <taxon>Miscanthus</taxon>
    </lineage>
</organism>
<feature type="domain" description="GAG-pre-integrase" evidence="2">
    <location>
        <begin position="143"/>
        <end position="212"/>
    </location>
</feature>